<reference evidence="1 2" key="1">
    <citation type="submission" date="2018-05" db="EMBL/GenBank/DDBJ databases">
        <title>Genome of Sphingosinicella humi QZX222.</title>
        <authorList>
            <person name="Qiao Z."/>
            <person name="Wang G."/>
        </authorList>
    </citation>
    <scope>NUCLEOTIDE SEQUENCE [LARGE SCALE GENOMIC DNA]</scope>
    <source>
        <strain evidence="1 2">QZX222</strain>
    </source>
</reference>
<dbReference type="Proteomes" id="UP000245916">
    <property type="component" value="Unassembled WGS sequence"/>
</dbReference>
<sequence>MHLLRRVERYLRRSGTAPTRFGRDAVSDPRFVFDLRNGREPRPATAARVAAFLEAREDGRASCSR</sequence>
<evidence type="ECO:0000313" key="2">
    <source>
        <dbReference type="Proteomes" id="UP000245916"/>
    </source>
</evidence>
<name>A0A2U2J1G3_9SPHN</name>
<dbReference type="EMBL" id="QFFF01000001">
    <property type="protein sequence ID" value="PWG02173.1"/>
    <property type="molecule type" value="Genomic_DNA"/>
</dbReference>
<comment type="caution">
    <text evidence="1">The sequence shown here is derived from an EMBL/GenBank/DDBJ whole genome shotgun (WGS) entry which is preliminary data.</text>
</comment>
<organism evidence="1 2">
    <name type="scientific">Allosphingosinicella humi</name>
    <dbReference type="NCBI Taxonomy" id="2068657"/>
    <lineage>
        <taxon>Bacteria</taxon>
        <taxon>Pseudomonadati</taxon>
        <taxon>Pseudomonadota</taxon>
        <taxon>Alphaproteobacteria</taxon>
        <taxon>Sphingomonadales</taxon>
        <taxon>Sphingomonadaceae</taxon>
        <taxon>Allosphingosinicella</taxon>
    </lineage>
</organism>
<protein>
    <submittedName>
        <fullName evidence="1">Uncharacterized protein</fullName>
    </submittedName>
</protein>
<accession>A0A2U2J1G3</accession>
<evidence type="ECO:0000313" key="1">
    <source>
        <dbReference type="EMBL" id="PWG02173.1"/>
    </source>
</evidence>
<gene>
    <name evidence="1" type="ORF">DF286_04290</name>
</gene>
<dbReference type="AlphaFoldDB" id="A0A2U2J1G3"/>
<keyword evidence="2" id="KW-1185">Reference proteome</keyword>
<proteinExistence type="predicted"/>